<dbReference type="EMBL" id="JACRWG010000013">
    <property type="protein sequence ID" value="MBC6009555.1"/>
    <property type="molecule type" value="Genomic_DNA"/>
</dbReference>
<protein>
    <recommendedName>
        <fullName evidence="3">Addiction module component</fullName>
    </recommendedName>
</protein>
<evidence type="ECO:0000313" key="2">
    <source>
        <dbReference type="Proteomes" id="UP000603474"/>
    </source>
</evidence>
<evidence type="ECO:0000313" key="1">
    <source>
        <dbReference type="EMBL" id="MBC6009555.1"/>
    </source>
</evidence>
<proteinExistence type="predicted"/>
<gene>
    <name evidence="1" type="ORF">H8909_04715</name>
</gene>
<name>A0ABR7KA16_9FIRM</name>
<dbReference type="Proteomes" id="UP000603474">
    <property type="component" value="Unassembled WGS sequence"/>
</dbReference>
<accession>A0ABR7KA16</accession>
<sequence length="64" mass="7586">MLYYEQGELIVMKPIKDIDPDNNVSLPETIEDKLNKAEKDYEEGRTHTEEEIWGMFSKKYGFDL</sequence>
<evidence type="ECO:0008006" key="3">
    <source>
        <dbReference type="Google" id="ProtNLM"/>
    </source>
</evidence>
<organism evidence="1 2">
    <name type="scientific">Catenibacterium faecis</name>
    <dbReference type="NCBI Taxonomy" id="2764323"/>
    <lineage>
        <taxon>Bacteria</taxon>
        <taxon>Bacillati</taxon>
        <taxon>Bacillota</taxon>
        <taxon>Erysipelotrichia</taxon>
        <taxon>Erysipelotrichales</taxon>
        <taxon>Coprobacillaceae</taxon>
        <taxon>Catenibacterium</taxon>
    </lineage>
</organism>
<reference evidence="1 2" key="1">
    <citation type="submission" date="2020-08" db="EMBL/GenBank/DDBJ databases">
        <authorList>
            <person name="Liu C."/>
            <person name="Sun Q."/>
        </authorList>
    </citation>
    <scope>NUCLEOTIDE SEQUENCE [LARGE SCALE GENOMIC DNA]</scope>
    <source>
        <strain evidence="1 2">NSJ-22</strain>
    </source>
</reference>
<keyword evidence="2" id="KW-1185">Reference proteome</keyword>
<comment type="caution">
    <text evidence="1">The sequence shown here is derived from an EMBL/GenBank/DDBJ whole genome shotgun (WGS) entry which is preliminary data.</text>
</comment>